<accession>A0A9D4JBU6</accession>
<evidence type="ECO:0000313" key="2">
    <source>
        <dbReference type="EMBL" id="KAH3806060.1"/>
    </source>
</evidence>
<dbReference type="AlphaFoldDB" id="A0A9D4JBU6"/>
<dbReference type="Proteomes" id="UP000828390">
    <property type="component" value="Unassembled WGS sequence"/>
</dbReference>
<reference evidence="2" key="2">
    <citation type="submission" date="2020-11" db="EMBL/GenBank/DDBJ databases">
        <authorList>
            <person name="McCartney M.A."/>
            <person name="Auch B."/>
            <person name="Kono T."/>
            <person name="Mallez S."/>
            <person name="Becker A."/>
            <person name="Gohl D.M."/>
            <person name="Silverstein K.A.T."/>
            <person name="Koren S."/>
            <person name="Bechman K.B."/>
            <person name="Herman A."/>
            <person name="Abrahante J.E."/>
            <person name="Garbe J."/>
        </authorList>
    </citation>
    <scope>NUCLEOTIDE SEQUENCE</scope>
    <source>
        <strain evidence="2">Duluth1</strain>
        <tissue evidence="2">Whole animal</tissue>
    </source>
</reference>
<evidence type="ECO:0000259" key="1">
    <source>
        <dbReference type="Pfam" id="PF20720"/>
    </source>
</evidence>
<protein>
    <recommendedName>
        <fullName evidence="1">Novel STAND NTPase 3 domain-containing protein</fullName>
    </recommendedName>
</protein>
<dbReference type="EMBL" id="JAIWYP010000006">
    <property type="protein sequence ID" value="KAH3806060.1"/>
    <property type="molecule type" value="Genomic_DNA"/>
</dbReference>
<name>A0A9D4JBU6_DREPO</name>
<feature type="domain" description="Novel STAND NTPase 3" evidence="1">
    <location>
        <begin position="77"/>
        <end position="229"/>
    </location>
</feature>
<reference evidence="2" key="1">
    <citation type="journal article" date="2019" name="bioRxiv">
        <title>The Genome of the Zebra Mussel, Dreissena polymorpha: A Resource for Invasive Species Research.</title>
        <authorList>
            <person name="McCartney M.A."/>
            <person name="Auch B."/>
            <person name="Kono T."/>
            <person name="Mallez S."/>
            <person name="Zhang Y."/>
            <person name="Obille A."/>
            <person name="Becker A."/>
            <person name="Abrahante J.E."/>
            <person name="Garbe J."/>
            <person name="Badalamenti J.P."/>
            <person name="Herman A."/>
            <person name="Mangelson H."/>
            <person name="Liachko I."/>
            <person name="Sullivan S."/>
            <person name="Sone E.D."/>
            <person name="Koren S."/>
            <person name="Silverstein K.A.T."/>
            <person name="Beckman K.B."/>
            <person name="Gohl D.M."/>
        </authorList>
    </citation>
    <scope>NUCLEOTIDE SEQUENCE</scope>
    <source>
        <strain evidence="2">Duluth1</strain>
        <tissue evidence="2">Whole animal</tissue>
    </source>
</reference>
<gene>
    <name evidence="2" type="ORF">DPMN_134373</name>
</gene>
<dbReference type="Pfam" id="PF20720">
    <property type="entry name" value="nSTAND3"/>
    <property type="match status" value="1"/>
</dbReference>
<dbReference type="InterPro" id="IPR027417">
    <property type="entry name" value="P-loop_NTPase"/>
</dbReference>
<dbReference type="InterPro" id="IPR049050">
    <property type="entry name" value="nSTAND3"/>
</dbReference>
<evidence type="ECO:0000313" key="3">
    <source>
        <dbReference type="Proteomes" id="UP000828390"/>
    </source>
</evidence>
<keyword evidence="3" id="KW-1185">Reference proteome</keyword>
<organism evidence="2 3">
    <name type="scientific">Dreissena polymorpha</name>
    <name type="common">Zebra mussel</name>
    <name type="synonym">Mytilus polymorpha</name>
    <dbReference type="NCBI Taxonomy" id="45954"/>
    <lineage>
        <taxon>Eukaryota</taxon>
        <taxon>Metazoa</taxon>
        <taxon>Spiralia</taxon>
        <taxon>Lophotrochozoa</taxon>
        <taxon>Mollusca</taxon>
        <taxon>Bivalvia</taxon>
        <taxon>Autobranchia</taxon>
        <taxon>Heteroconchia</taxon>
        <taxon>Euheterodonta</taxon>
        <taxon>Imparidentia</taxon>
        <taxon>Neoheterodontei</taxon>
        <taxon>Myida</taxon>
        <taxon>Dreissenoidea</taxon>
        <taxon>Dreissenidae</taxon>
        <taxon>Dreissena</taxon>
    </lineage>
</organism>
<proteinExistence type="predicted"/>
<sequence>MQHKHVASLEEQEFECSWNVQAKAMVDLGTSCGLHDIQDTINHIRTKSLDKEFAEMRNLRENTLLFLKEYLDYKQYYVETDTFHQADKMLNKKHLTVLTGHPGEGKTTMVAYLALKRSKPENIVQLSHASDWRKIDLTMKLFSTVIIDDIFGAGALDISLLSEWKRYLREIVQAATEKRLDVIITSRHYIKEQALDYLNDISIFKDEEGYIVHLASNDLTYNEKREILLLRAKRYASEDMLKGYHVDIDSCVLTSKSNSFKIDKTDNFAFGFPQCSNLFVQNEKMIKLGPLFFEKPEAYFKTCIEQLYNVKDDDIFHKFLALVIVWAEPTGRIKADSVRNPANASEHIRYVASIFDIEVNRKFIENIISSLKSHQKDLLLYVEHSGEYMFSHNVIGDMVGVVLGDARRKTVETIELCPRGFLMDRICLENATNKEYLVVVGIDNYHHLCKKFAKMICSSLARDYSTESTCVIDSALCELEMSEPVIDPDFEIFWHRILCNKHFVEIFMKYIIEGGHEQVPVTTRVIERCKLRLQLISEFPLGEIDYINRGELIINEMTLICTRRIEERVADVKRRSEERRNEERIADLIRRLKDWFEEITAESTSKIISSK</sequence>
<comment type="caution">
    <text evidence="2">The sequence shown here is derived from an EMBL/GenBank/DDBJ whole genome shotgun (WGS) entry which is preliminary data.</text>
</comment>
<dbReference type="SUPFAM" id="SSF52540">
    <property type="entry name" value="P-loop containing nucleoside triphosphate hydrolases"/>
    <property type="match status" value="1"/>
</dbReference>